<protein>
    <recommendedName>
        <fullName evidence="3">DUF5666 domain-containing protein</fullName>
    </recommendedName>
</protein>
<dbReference type="KEGG" id="ghl:GM160_00530"/>
<name>A0A6I6CSS3_9GAMM</name>
<evidence type="ECO:0000313" key="2">
    <source>
        <dbReference type="Proteomes" id="UP000427716"/>
    </source>
</evidence>
<sequence>MIQFVKTRREILSRGVMLLIVASLPFGGFIAASAQERAPSTDLSTPDRLIISGKLTSVSGTFIQIGGELYDLSEPVSVKGPAGEPISLSDLEPGMDVRCEANTTPAGEPVIETIRIFVQ</sequence>
<evidence type="ECO:0000313" key="1">
    <source>
        <dbReference type="EMBL" id="QGT77486.1"/>
    </source>
</evidence>
<gene>
    <name evidence="1" type="ORF">GM160_00530</name>
</gene>
<organism evidence="1 2">
    <name type="scientific">Guyparkeria halophila</name>
    <dbReference type="NCBI Taxonomy" id="47960"/>
    <lineage>
        <taxon>Bacteria</taxon>
        <taxon>Pseudomonadati</taxon>
        <taxon>Pseudomonadota</taxon>
        <taxon>Gammaproteobacteria</taxon>
        <taxon>Chromatiales</taxon>
        <taxon>Thioalkalibacteraceae</taxon>
        <taxon>Guyparkeria</taxon>
    </lineage>
</organism>
<proteinExistence type="predicted"/>
<dbReference type="EMBL" id="CP046415">
    <property type="protein sequence ID" value="QGT77486.1"/>
    <property type="molecule type" value="Genomic_DNA"/>
</dbReference>
<accession>A0A6I6CSS3</accession>
<dbReference type="Proteomes" id="UP000427716">
    <property type="component" value="Chromosome"/>
</dbReference>
<reference evidence="1 2" key="1">
    <citation type="submission" date="2019-11" db="EMBL/GenBank/DDBJ databases">
        <authorList>
            <person name="Zhang J."/>
            <person name="Sun C."/>
        </authorList>
    </citation>
    <scope>NUCLEOTIDE SEQUENCE [LARGE SCALE GENOMIC DNA]</scope>
    <source>
        <strain evidence="2">sp2</strain>
    </source>
</reference>
<dbReference type="AlphaFoldDB" id="A0A6I6CSS3"/>
<evidence type="ECO:0008006" key="3">
    <source>
        <dbReference type="Google" id="ProtNLM"/>
    </source>
</evidence>
<dbReference type="RefSeq" id="WP_156227342.1">
    <property type="nucleotide sequence ID" value="NZ_CP046415.1"/>
</dbReference>
<keyword evidence="2" id="KW-1185">Reference proteome</keyword>